<reference evidence="5" key="1">
    <citation type="journal article" date="2019" name="Int. J. Syst. Evol. Microbiol.">
        <title>The Global Catalogue of Microorganisms (GCM) 10K type strain sequencing project: providing services to taxonomists for standard genome sequencing and annotation.</title>
        <authorList>
            <consortium name="The Broad Institute Genomics Platform"/>
            <consortium name="The Broad Institute Genome Sequencing Center for Infectious Disease"/>
            <person name="Wu L."/>
            <person name="Ma J."/>
        </authorList>
    </citation>
    <scope>NUCLEOTIDE SEQUENCE [LARGE SCALE GENOMIC DNA]</scope>
    <source>
        <strain evidence="5">CGMCC 4.7382</strain>
    </source>
</reference>
<evidence type="ECO:0000313" key="5">
    <source>
        <dbReference type="Proteomes" id="UP001596540"/>
    </source>
</evidence>
<feature type="transmembrane region" description="Helical" evidence="2">
    <location>
        <begin position="337"/>
        <end position="361"/>
    </location>
</feature>
<keyword evidence="3" id="KW-0732">Signal</keyword>
<keyword evidence="2" id="KW-0472">Membrane</keyword>
<accession>A0ABW2KJX6</accession>
<protein>
    <recommendedName>
        <fullName evidence="6">LigA protein</fullName>
    </recommendedName>
</protein>
<evidence type="ECO:0008006" key="6">
    <source>
        <dbReference type="Google" id="ProtNLM"/>
    </source>
</evidence>
<name>A0ABW2KJX6_9ACTN</name>
<dbReference type="EMBL" id="JBHTBH010000008">
    <property type="protein sequence ID" value="MFC7329635.1"/>
    <property type="molecule type" value="Genomic_DNA"/>
</dbReference>
<feature type="transmembrane region" description="Helical" evidence="2">
    <location>
        <begin position="373"/>
        <end position="400"/>
    </location>
</feature>
<organism evidence="4 5">
    <name type="scientific">Marinactinospora rubrisoli</name>
    <dbReference type="NCBI Taxonomy" id="2715399"/>
    <lineage>
        <taxon>Bacteria</taxon>
        <taxon>Bacillati</taxon>
        <taxon>Actinomycetota</taxon>
        <taxon>Actinomycetes</taxon>
        <taxon>Streptosporangiales</taxon>
        <taxon>Nocardiopsidaceae</taxon>
        <taxon>Marinactinospora</taxon>
    </lineage>
</organism>
<dbReference type="Proteomes" id="UP001596540">
    <property type="component" value="Unassembled WGS sequence"/>
</dbReference>
<evidence type="ECO:0000256" key="2">
    <source>
        <dbReference type="SAM" id="Phobius"/>
    </source>
</evidence>
<keyword evidence="2" id="KW-0812">Transmembrane</keyword>
<feature type="transmembrane region" description="Helical" evidence="2">
    <location>
        <begin position="107"/>
        <end position="127"/>
    </location>
</feature>
<feature type="region of interest" description="Disordered" evidence="1">
    <location>
        <begin position="169"/>
        <end position="189"/>
    </location>
</feature>
<dbReference type="RefSeq" id="WP_379872279.1">
    <property type="nucleotide sequence ID" value="NZ_JBHTBH010000008.1"/>
</dbReference>
<keyword evidence="5" id="KW-1185">Reference proteome</keyword>
<sequence length="414" mass="44417">MKPRAARRAVRAARVALALLAVASAVVAARTSEHDLVVSDTATVVMLVALGAMLLGGFVWWPAAGGSPAVRRRAWARVAARWTWAGIAVAAYSVTVVALLTDHSGTVAGALLVLCASPLAYPVVIGLSGARTEAGLTVPELRAWARDQRARHAVPYPRREVLVSRDPARRHAPVTVRPSGRPLSGGPPPRRMRRWLRHGALAADAETVSVTDARGRTWRLPRGGKDGVADLALCRETVGYRTVNGMAGEPLRREHLSLVTRDGVRLLDVEIYGWTRSELRRFAEATGLGLRRLWLDEPHQQRLGLLQVRTPPTPIGLALPRGAGYRRVPGRALWPAAAGYTAGVVAALGAVAALWGAMLTIGRLLAPVGPEWLVTLVGVLVNVVLLALLVGTLRGVVVAIRTRYRERARTADEV</sequence>
<feature type="transmembrane region" description="Helical" evidence="2">
    <location>
        <begin position="44"/>
        <end position="61"/>
    </location>
</feature>
<keyword evidence="2" id="KW-1133">Transmembrane helix</keyword>
<comment type="caution">
    <text evidence="4">The sequence shown here is derived from an EMBL/GenBank/DDBJ whole genome shotgun (WGS) entry which is preliminary data.</text>
</comment>
<feature type="transmembrane region" description="Helical" evidence="2">
    <location>
        <begin position="82"/>
        <end position="101"/>
    </location>
</feature>
<evidence type="ECO:0000313" key="4">
    <source>
        <dbReference type="EMBL" id="MFC7329635.1"/>
    </source>
</evidence>
<proteinExistence type="predicted"/>
<gene>
    <name evidence="4" type="ORF">ACFQRF_18040</name>
</gene>
<evidence type="ECO:0000256" key="1">
    <source>
        <dbReference type="SAM" id="MobiDB-lite"/>
    </source>
</evidence>
<evidence type="ECO:0000256" key="3">
    <source>
        <dbReference type="SAM" id="SignalP"/>
    </source>
</evidence>
<feature type="chain" id="PRO_5045103510" description="LigA protein" evidence="3">
    <location>
        <begin position="29"/>
        <end position="414"/>
    </location>
</feature>
<feature type="signal peptide" evidence="3">
    <location>
        <begin position="1"/>
        <end position="28"/>
    </location>
</feature>